<dbReference type="NCBIfam" id="TIGR02960">
    <property type="entry name" value="SigX5"/>
    <property type="match status" value="1"/>
</dbReference>
<evidence type="ECO:0000259" key="7">
    <source>
        <dbReference type="Pfam" id="PF08281"/>
    </source>
</evidence>
<dbReference type="InterPro" id="IPR007627">
    <property type="entry name" value="RNA_pol_sigma70_r2"/>
</dbReference>
<feature type="domain" description="RNA polymerase sigma factor 70 region 4 type 2" evidence="7">
    <location>
        <begin position="143"/>
        <end position="192"/>
    </location>
</feature>
<dbReference type="InterPro" id="IPR013324">
    <property type="entry name" value="RNA_pol_sigma_r3/r4-like"/>
</dbReference>
<dbReference type="InterPro" id="IPR014284">
    <property type="entry name" value="RNA_pol_sigma-70_dom"/>
</dbReference>
<dbReference type="KEGG" id="kfl:Kfla_6486"/>
<dbReference type="Gene3D" id="1.10.10.10">
    <property type="entry name" value="Winged helix-like DNA-binding domain superfamily/Winged helix DNA-binding domain"/>
    <property type="match status" value="1"/>
</dbReference>
<reference evidence="9 10" key="2">
    <citation type="journal article" date="2010" name="Stand. Genomic Sci.">
        <title>Complete genome sequence of Kribbella flavida type strain (IFO 14399).</title>
        <authorList>
            <person name="Pukall R."/>
            <person name="Lapidus A."/>
            <person name="Glavina Del Rio T."/>
            <person name="Copeland A."/>
            <person name="Tice H."/>
            <person name="Cheng J.-F."/>
            <person name="Lucas S."/>
            <person name="Chen F."/>
            <person name="Nolan M."/>
            <person name="LaButti K."/>
            <person name="Pati A."/>
            <person name="Ivanova N."/>
            <person name="Mavrommatis K."/>
            <person name="Mikhailova N."/>
            <person name="Pitluck S."/>
            <person name="Bruce D."/>
            <person name="Goodwin L."/>
            <person name="Land M."/>
            <person name="Hauser L."/>
            <person name="Chang Y.-J."/>
            <person name="Jeffries C.D."/>
            <person name="Chen A."/>
            <person name="Palaniappan K."/>
            <person name="Chain P."/>
            <person name="Rohde M."/>
            <person name="Goeker M."/>
            <person name="Bristow J."/>
            <person name="Eisen J.A."/>
            <person name="Markowitz V."/>
            <person name="Hugenholtz P."/>
            <person name="Kyrpides N.C."/>
            <person name="Klenk H.-P."/>
            <person name="Brettin T."/>
        </authorList>
    </citation>
    <scope>NUCLEOTIDE SEQUENCE [LARGE SCALE GENOMIC DNA]</scope>
    <source>
        <strain evidence="10">DSM 17836 / JCM 10339 / NBRC 14399</strain>
    </source>
</reference>
<proteinExistence type="inferred from homology"/>
<dbReference type="PANTHER" id="PTHR43133:SF65">
    <property type="entry name" value="ECF RNA POLYMERASE SIGMA FACTOR SIGG"/>
    <property type="match status" value="1"/>
</dbReference>
<dbReference type="OrthoDB" id="6689546at2"/>
<dbReference type="Gene3D" id="1.10.1740.10">
    <property type="match status" value="1"/>
</dbReference>
<dbReference type="InterPro" id="IPR013325">
    <property type="entry name" value="RNA_pol_sigma_r2"/>
</dbReference>
<keyword evidence="4" id="KW-0731">Sigma factor</keyword>
<dbReference type="InterPro" id="IPR037401">
    <property type="entry name" value="SnoaL-like"/>
</dbReference>
<dbReference type="Pfam" id="PF04542">
    <property type="entry name" value="Sigma70_r2"/>
    <property type="match status" value="1"/>
</dbReference>
<comment type="subunit">
    <text evidence="2">Interacts transiently with the RNA polymerase catalytic core formed by RpoA, RpoB, RpoC and RpoZ (2 alpha, 1 beta, 1 beta' and 1 omega subunit) to form the RNA polymerase holoenzyme that can initiate transcription.</text>
</comment>
<dbReference type="InterPro" id="IPR036388">
    <property type="entry name" value="WH-like_DNA-bd_sf"/>
</dbReference>
<dbReference type="NCBIfam" id="NF006089">
    <property type="entry name" value="PRK08241.1"/>
    <property type="match status" value="1"/>
</dbReference>
<feature type="domain" description="SnoaL-like" evidence="8">
    <location>
        <begin position="216"/>
        <end position="310"/>
    </location>
</feature>
<dbReference type="PANTHER" id="PTHR43133">
    <property type="entry name" value="RNA POLYMERASE ECF-TYPE SIGMA FACTO"/>
    <property type="match status" value="1"/>
</dbReference>
<keyword evidence="10" id="KW-1185">Reference proteome</keyword>
<keyword evidence="5" id="KW-0804">Transcription</keyword>
<dbReference type="RefSeq" id="WP_012924035.1">
    <property type="nucleotide sequence ID" value="NC_013729.1"/>
</dbReference>
<evidence type="ECO:0000256" key="5">
    <source>
        <dbReference type="ARBA" id="ARBA00023163"/>
    </source>
</evidence>
<name>D2PYB5_KRIFD</name>
<dbReference type="Gene3D" id="3.10.450.50">
    <property type="match status" value="1"/>
</dbReference>
<dbReference type="Pfam" id="PF08281">
    <property type="entry name" value="Sigma70_r4_2"/>
    <property type="match status" value="1"/>
</dbReference>
<dbReference type="InterPro" id="IPR032710">
    <property type="entry name" value="NTF2-like_dom_sf"/>
</dbReference>
<dbReference type="EMBL" id="CP001736">
    <property type="protein sequence ID" value="ADB35483.1"/>
    <property type="molecule type" value="Genomic_DNA"/>
</dbReference>
<dbReference type="SUPFAM" id="SSF88659">
    <property type="entry name" value="Sigma3 and sigma4 domains of RNA polymerase sigma factors"/>
    <property type="match status" value="1"/>
</dbReference>
<evidence type="ECO:0000256" key="4">
    <source>
        <dbReference type="ARBA" id="ARBA00023082"/>
    </source>
</evidence>
<dbReference type="SUPFAM" id="SSF54427">
    <property type="entry name" value="NTF2-like"/>
    <property type="match status" value="1"/>
</dbReference>
<organism evidence="9 10">
    <name type="scientific">Kribbella flavida (strain DSM 17836 / JCM 10339 / NBRC 14399)</name>
    <dbReference type="NCBI Taxonomy" id="479435"/>
    <lineage>
        <taxon>Bacteria</taxon>
        <taxon>Bacillati</taxon>
        <taxon>Actinomycetota</taxon>
        <taxon>Actinomycetes</taxon>
        <taxon>Propionibacteriales</taxon>
        <taxon>Kribbellaceae</taxon>
        <taxon>Kribbella</taxon>
    </lineage>
</organism>
<comment type="similarity">
    <text evidence="1">Belongs to the sigma-70 factor family. ECF subfamily.</text>
</comment>
<dbReference type="AlphaFoldDB" id="D2PYB5"/>
<dbReference type="STRING" id="479435.Kfla_6486"/>
<reference evidence="10" key="1">
    <citation type="submission" date="2009-09" db="EMBL/GenBank/DDBJ databases">
        <title>The complete genome of Kribbella flavida DSM 17836.</title>
        <authorList>
            <consortium name="US DOE Joint Genome Institute (JGI-PGF)"/>
            <person name="Lucas S."/>
            <person name="Copeland A."/>
            <person name="Lapidus A."/>
            <person name="Glavina del Rio T."/>
            <person name="Dalin E."/>
            <person name="Tice H."/>
            <person name="Bruce D."/>
            <person name="Goodwin L."/>
            <person name="Pitluck S."/>
            <person name="Kyrpides N."/>
            <person name="Mavromatis K."/>
            <person name="Ivanova N."/>
            <person name="Saunders E."/>
            <person name="Brettin T."/>
            <person name="Detter J.C."/>
            <person name="Han C."/>
            <person name="Larimer F."/>
            <person name="Land M."/>
            <person name="Hauser L."/>
            <person name="Markowitz V."/>
            <person name="Cheng J.-F."/>
            <person name="Hugenholtz P."/>
            <person name="Woyke T."/>
            <person name="Wu D."/>
            <person name="Pukall R."/>
            <person name="Klenk H.-P."/>
            <person name="Eisen J.A."/>
        </authorList>
    </citation>
    <scope>NUCLEOTIDE SEQUENCE [LARGE SCALE GENOMIC DNA]</scope>
    <source>
        <strain evidence="10">DSM 17836 / JCM 10339 / NBRC 14399</strain>
    </source>
</reference>
<gene>
    <name evidence="9" type="ordered locus">Kfla_6486</name>
</gene>
<dbReference type="InterPro" id="IPR014305">
    <property type="entry name" value="RNA_pol_sigma-G_actinobac"/>
</dbReference>
<protein>
    <submittedName>
        <fullName evidence="9">RNA polymerase, sigma-24 subunit, ECF subfamily</fullName>
    </submittedName>
</protein>
<dbReference type="eggNOG" id="COG1595">
    <property type="taxonomic scope" value="Bacteria"/>
</dbReference>
<dbReference type="GO" id="GO:0003677">
    <property type="term" value="F:DNA binding"/>
    <property type="evidence" value="ECO:0007669"/>
    <property type="project" value="InterPro"/>
</dbReference>
<keyword evidence="3" id="KW-0805">Transcription regulation</keyword>
<evidence type="ECO:0000313" key="9">
    <source>
        <dbReference type="EMBL" id="ADB35483.1"/>
    </source>
</evidence>
<accession>D2PYB5</accession>
<dbReference type="HOGENOM" id="CLU_043648_0_0_11"/>
<dbReference type="InterPro" id="IPR039425">
    <property type="entry name" value="RNA_pol_sigma-70-like"/>
</dbReference>
<dbReference type="Pfam" id="PF12680">
    <property type="entry name" value="SnoaL_2"/>
    <property type="match status" value="1"/>
</dbReference>
<evidence type="ECO:0000259" key="8">
    <source>
        <dbReference type="Pfam" id="PF12680"/>
    </source>
</evidence>
<dbReference type="SUPFAM" id="SSF88946">
    <property type="entry name" value="Sigma2 domain of RNA polymerase sigma factors"/>
    <property type="match status" value="1"/>
</dbReference>
<dbReference type="GO" id="GO:0006352">
    <property type="term" value="P:DNA-templated transcription initiation"/>
    <property type="evidence" value="ECO:0007669"/>
    <property type="project" value="InterPro"/>
</dbReference>
<evidence type="ECO:0000256" key="1">
    <source>
        <dbReference type="ARBA" id="ARBA00010641"/>
    </source>
</evidence>
<evidence type="ECO:0000313" key="10">
    <source>
        <dbReference type="Proteomes" id="UP000007967"/>
    </source>
</evidence>
<dbReference type="GO" id="GO:0016987">
    <property type="term" value="F:sigma factor activity"/>
    <property type="evidence" value="ECO:0007669"/>
    <property type="project" value="UniProtKB-KW"/>
</dbReference>
<evidence type="ECO:0000256" key="2">
    <source>
        <dbReference type="ARBA" id="ARBA00011344"/>
    </source>
</evidence>
<feature type="domain" description="RNA polymerase sigma-70 region 2" evidence="6">
    <location>
        <begin position="24"/>
        <end position="88"/>
    </location>
</feature>
<sequence length="332" mass="36283">MTAELMARARSGDGDAFRELTAPYVRELQVHCYRMLGSFQDAEDALQSTLLAAWQGLDGFEGRASLRTWLYRIATNRCLNARRSAARRPPQAWDVPGVEPLAPTRLGEVVWLEPFPDALLDGAVDVPLGPEARYQQTEAISLAFVTALQVLPPRQLAVLVLRDVLGFRADEVAELLDCSVESVKSALKRARAGLRRSVAGAEPAPARDSPAEAALVARFLHAWQSADVDALVELLTDDAFVSMPPMPFEYQGRDVVRRFCAALFGAGRRFDLVPTRANGQPAFGAYLRGPDRISHGAGLYVLTLAGDRIAAMTRFENTVLPAFGLPRSLPSR</sequence>
<evidence type="ECO:0000259" key="6">
    <source>
        <dbReference type="Pfam" id="PF04542"/>
    </source>
</evidence>
<dbReference type="CDD" id="cd06171">
    <property type="entry name" value="Sigma70_r4"/>
    <property type="match status" value="1"/>
</dbReference>
<evidence type="ECO:0000256" key="3">
    <source>
        <dbReference type="ARBA" id="ARBA00023015"/>
    </source>
</evidence>
<dbReference type="Proteomes" id="UP000007967">
    <property type="component" value="Chromosome"/>
</dbReference>
<dbReference type="InterPro" id="IPR013249">
    <property type="entry name" value="RNA_pol_sigma70_r4_t2"/>
</dbReference>
<dbReference type="NCBIfam" id="TIGR02937">
    <property type="entry name" value="sigma70-ECF"/>
    <property type="match status" value="1"/>
</dbReference>